<dbReference type="GO" id="GO:0006412">
    <property type="term" value="P:translation"/>
    <property type="evidence" value="ECO:0007669"/>
    <property type="project" value="InterPro"/>
</dbReference>
<comment type="similarity">
    <text evidence="2">Belongs to the mitochondrion-specific ribosomal protein mL49 family.</text>
</comment>
<dbReference type="GO" id="GO:0003735">
    <property type="term" value="F:structural constituent of ribosome"/>
    <property type="evidence" value="ECO:0007669"/>
    <property type="project" value="InterPro"/>
</dbReference>
<dbReference type="OrthoDB" id="19439at2759"/>
<dbReference type="InterPro" id="IPR007740">
    <property type="entry name" value="Ribosomal_mL49"/>
</dbReference>
<dbReference type="FunCoup" id="A0A1Z5K6N1">
    <property type="interactions" value="250"/>
</dbReference>
<dbReference type="Proteomes" id="UP000198406">
    <property type="component" value="Unassembled WGS sequence"/>
</dbReference>
<dbReference type="Gene3D" id="3.30.780.10">
    <property type="entry name" value="SUI1-like domain"/>
    <property type="match status" value="1"/>
</dbReference>
<protein>
    <recommendedName>
        <fullName evidence="6">Large ribosomal subunit protein mL49</fullName>
    </recommendedName>
</protein>
<evidence type="ECO:0000256" key="1">
    <source>
        <dbReference type="ARBA" id="ARBA00004173"/>
    </source>
</evidence>
<comment type="caution">
    <text evidence="7">The sequence shown here is derived from an EMBL/GenBank/DDBJ whole genome shotgun (WGS) entry which is preliminary data.</text>
</comment>
<keyword evidence="5" id="KW-0687">Ribonucleoprotein</keyword>
<dbReference type="Pfam" id="PF05046">
    <property type="entry name" value="Img2"/>
    <property type="match status" value="1"/>
</dbReference>
<keyword evidence="8" id="KW-1185">Reference proteome</keyword>
<reference evidence="7 8" key="1">
    <citation type="journal article" date="2015" name="Plant Cell">
        <title>Oil accumulation by the oleaginous diatom Fistulifera solaris as revealed by the genome and transcriptome.</title>
        <authorList>
            <person name="Tanaka T."/>
            <person name="Maeda Y."/>
            <person name="Veluchamy A."/>
            <person name="Tanaka M."/>
            <person name="Abida H."/>
            <person name="Marechal E."/>
            <person name="Bowler C."/>
            <person name="Muto M."/>
            <person name="Sunaga Y."/>
            <person name="Tanaka M."/>
            <person name="Yoshino T."/>
            <person name="Taniguchi T."/>
            <person name="Fukuda Y."/>
            <person name="Nemoto M."/>
            <person name="Matsumoto M."/>
            <person name="Wong P.S."/>
            <person name="Aburatani S."/>
            <person name="Fujibuchi W."/>
        </authorList>
    </citation>
    <scope>NUCLEOTIDE SEQUENCE [LARGE SCALE GENOMIC DNA]</scope>
    <source>
        <strain evidence="7 8">JPCC DA0580</strain>
    </source>
</reference>
<proteinExistence type="inferred from homology"/>
<dbReference type="PANTHER" id="PTHR13477">
    <property type="entry name" value="MITOCHONDRIAL 39S RIBOSOMAL PROTEIN L49"/>
    <property type="match status" value="1"/>
</dbReference>
<dbReference type="EMBL" id="BDSP01000170">
    <property type="protein sequence ID" value="GAX21598.1"/>
    <property type="molecule type" value="Genomic_DNA"/>
</dbReference>
<dbReference type="GO" id="GO:0005762">
    <property type="term" value="C:mitochondrial large ribosomal subunit"/>
    <property type="evidence" value="ECO:0007669"/>
    <property type="project" value="TreeGrafter"/>
</dbReference>
<sequence>MFQSIINFARPLQPLATTAIRSKHSSTQTKRLFNQHPARLRFLKRLDTKDTDDMQPALQYAPTFHTPHFLPNGWSAPPVTEIPTYPFTVARTRHKPNDAIGFLPVYTKHRKDGTKITTRIKQVSGDRTLFVQELQALLPDVAIRERTGGTIEVNGNYARVVRHWLAGLGF</sequence>
<keyword evidence="4" id="KW-0496">Mitochondrion</keyword>
<evidence type="ECO:0000256" key="6">
    <source>
        <dbReference type="ARBA" id="ARBA00035191"/>
    </source>
</evidence>
<evidence type="ECO:0000256" key="3">
    <source>
        <dbReference type="ARBA" id="ARBA00022980"/>
    </source>
</evidence>
<name>A0A1Z5K6N1_FISSO</name>
<accession>A0A1Z5K6N1</accession>
<keyword evidence="3" id="KW-0689">Ribosomal protein</keyword>
<evidence type="ECO:0000256" key="2">
    <source>
        <dbReference type="ARBA" id="ARBA00005677"/>
    </source>
</evidence>
<gene>
    <name evidence="7" type="ORF">FisN_29Hh032</name>
</gene>
<evidence type="ECO:0000313" key="8">
    <source>
        <dbReference type="Proteomes" id="UP000198406"/>
    </source>
</evidence>
<evidence type="ECO:0000256" key="4">
    <source>
        <dbReference type="ARBA" id="ARBA00023128"/>
    </source>
</evidence>
<evidence type="ECO:0000313" key="7">
    <source>
        <dbReference type="EMBL" id="GAX21598.1"/>
    </source>
</evidence>
<dbReference type="InParanoid" id="A0A1Z5K6N1"/>
<dbReference type="PANTHER" id="PTHR13477:SF0">
    <property type="entry name" value="LARGE RIBOSOMAL SUBUNIT PROTEIN ML49"/>
    <property type="match status" value="1"/>
</dbReference>
<comment type="subcellular location">
    <subcellularLocation>
        <location evidence="1">Mitochondrion</location>
    </subcellularLocation>
</comment>
<organism evidence="7 8">
    <name type="scientific">Fistulifera solaris</name>
    <name type="common">Oleaginous diatom</name>
    <dbReference type="NCBI Taxonomy" id="1519565"/>
    <lineage>
        <taxon>Eukaryota</taxon>
        <taxon>Sar</taxon>
        <taxon>Stramenopiles</taxon>
        <taxon>Ochrophyta</taxon>
        <taxon>Bacillariophyta</taxon>
        <taxon>Bacillariophyceae</taxon>
        <taxon>Bacillariophycidae</taxon>
        <taxon>Naviculales</taxon>
        <taxon>Naviculaceae</taxon>
        <taxon>Fistulifera</taxon>
    </lineage>
</organism>
<evidence type="ECO:0000256" key="5">
    <source>
        <dbReference type="ARBA" id="ARBA00023274"/>
    </source>
</evidence>
<dbReference type="AlphaFoldDB" id="A0A1Z5K6N1"/>